<keyword evidence="2" id="KW-1185">Reference proteome</keyword>
<organism evidence="1 2">
    <name type="scientific">Brenneria izadpanahii</name>
    <dbReference type="NCBI Taxonomy" id="2722756"/>
    <lineage>
        <taxon>Bacteria</taxon>
        <taxon>Pseudomonadati</taxon>
        <taxon>Pseudomonadota</taxon>
        <taxon>Gammaproteobacteria</taxon>
        <taxon>Enterobacterales</taxon>
        <taxon>Pectobacteriaceae</taxon>
        <taxon>Brenneria</taxon>
    </lineage>
</organism>
<dbReference type="RefSeq" id="WP_208230204.1">
    <property type="nucleotide sequence ID" value="NZ_CP050854.1"/>
</dbReference>
<dbReference type="EMBL" id="CP050854">
    <property type="protein sequence ID" value="QTF07571.1"/>
    <property type="molecule type" value="Genomic_DNA"/>
</dbReference>
<evidence type="ECO:0000313" key="2">
    <source>
        <dbReference type="Proteomes" id="UP000671960"/>
    </source>
</evidence>
<protein>
    <submittedName>
        <fullName evidence="1">Uncharacterized protein</fullName>
    </submittedName>
</protein>
<dbReference type="Proteomes" id="UP000671960">
    <property type="component" value="Chromosome"/>
</dbReference>
<accession>A0ABX7UPP0</accession>
<name>A0ABX7UPP0_9GAMM</name>
<evidence type="ECO:0000313" key="1">
    <source>
        <dbReference type="EMBL" id="QTF07571.1"/>
    </source>
</evidence>
<gene>
    <name evidence="1" type="ORF">HC231_06270</name>
</gene>
<sequence>MRNVIPFRLLKHFILMTAGASILLSASLAWAEGRIRIAYQFGINELLLHVAKDQRLIEKRGEAQGLKIDVEWEQLADGRLGARRSAKARY</sequence>
<reference evidence="1 2" key="1">
    <citation type="submission" date="2020-03" db="EMBL/GenBank/DDBJ databases">
        <authorList>
            <person name="Bakhshi Ganjeh M."/>
        </authorList>
    </citation>
    <scope>NUCLEOTIDE SEQUENCE [LARGE SCALE GENOMIC DNA]</scope>
    <source>
        <strain evidence="2">Iran 50</strain>
    </source>
</reference>
<proteinExistence type="predicted"/>